<dbReference type="RefSeq" id="WP_120463106.1">
    <property type="nucleotide sequence ID" value="NZ_KZ987724.1"/>
</dbReference>
<dbReference type="EMBL" id="BMIW01000005">
    <property type="protein sequence ID" value="GGF90538.1"/>
    <property type="molecule type" value="Genomic_DNA"/>
</dbReference>
<gene>
    <name evidence="1" type="ORF">GCM10010913_10020</name>
</gene>
<evidence type="ECO:0000313" key="1">
    <source>
        <dbReference type="EMBL" id="GGF90538.1"/>
    </source>
</evidence>
<evidence type="ECO:0000313" key="2">
    <source>
        <dbReference type="Proteomes" id="UP000608420"/>
    </source>
</evidence>
<comment type="caution">
    <text evidence="1">The sequence shown here is derived from an EMBL/GenBank/DDBJ whole genome shotgun (WGS) entry which is preliminary data.</text>
</comment>
<dbReference type="Proteomes" id="UP000608420">
    <property type="component" value="Unassembled WGS sequence"/>
</dbReference>
<sequence length="63" mass="7202">MKQICASKPADNFSRMYYEGKVLIISLVMQWGTNELMLHTADEIPGKELEAPDQVRTHIEPNL</sequence>
<proteinExistence type="predicted"/>
<organism evidence="1 2">
    <name type="scientific">Paenibacillus aceti</name>
    <dbReference type="NCBI Taxonomy" id="1820010"/>
    <lineage>
        <taxon>Bacteria</taxon>
        <taxon>Bacillati</taxon>
        <taxon>Bacillota</taxon>
        <taxon>Bacilli</taxon>
        <taxon>Bacillales</taxon>
        <taxon>Paenibacillaceae</taxon>
        <taxon>Paenibacillus</taxon>
    </lineage>
</organism>
<accession>A0ABQ1VSK5</accession>
<name>A0ABQ1VSK5_9BACL</name>
<reference evidence="2" key="1">
    <citation type="journal article" date="2019" name="Int. J. Syst. Evol. Microbiol.">
        <title>The Global Catalogue of Microorganisms (GCM) 10K type strain sequencing project: providing services to taxonomists for standard genome sequencing and annotation.</title>
        <authorList>
            <consortium name="The Broad Institute Genomics Platform"/>
            <consortium name="The Broad Institute Genome Sequencing Center for Infectious Disease"/>
            <person name="Wu L."/>
            <person name="Ma J."/>
        </authorList>
    </citation>
    <scope>NUCLEOTIDE SEQUENCE [LARGE SCALE GENOMIC DNA]</scope>
    <source>
        <strain evidence="2">CGMCC 1.15420</strain>
    </source>
</reference>
<protein>
    <submittedName>
        <fullName evidence="1">Uncharacterized protein</fullName>
    </submittedName>
</protein>
<keyword evidence="2" id="KW-1185">Reference proteome</keyword>